<dbReference type="EMBL" id="LN609302">
    <property type="protein sequence ID" value="CEF55546.1"/>
    <property type="molecule type" value="Genomic_DNA"/>
</dbReference>
<name>A0A0U4YCB4_9PROT</name>
<reference evidence="2" key="1">
    <citation type="submission" date="2014-09" db="EMBL/GenBank/DDBJ databases">
        <authorList>
            <person name="Illeghems K.G."/>
        </authorList>
    </citation>
    <scope>NUCLEOTIDE SEQUENCE [LARGE SCALE GENOMIC DNA]</scope>
    <source>
        <strain evidence="2">LMG 23848T</strain>
    </source>
</reference>
<evidence type="ECO:0000313" key="2">
    <source>
        <dbReference type="Proteomes" id="UP000068250"/>
    </source>
</evidence>
<organism evidence="1 2">
    <name type="scientific">Acetobacter ghanensis</name>
    <dbReference type="NCBI Taxonomy" id="431306"/>
    <lineage>
        <taxon>Bacteria</taxon>
        <taxon>Pseudomonadati</taxon>
        <taxon>Pseudomonadota</taxon>
        <taxon>Alphaproteobacteria</taxon>
        <taxon>Acetobacterales</taxon>
        <taxon>Acetobacteraceae</taxon>
        <taxon>Acetobacter</taxon>
    </lineage>
</organism>
<protein>
    <submittedName>
        <fullName evidence="1">Uncharacterized protein</fullName>
    </submittedName>
</protein>
<dbReference type="AlphaFoldDB" id="A0A0U4YCB4"/>
<dbReference type="STRING" id="431306.AGA_1479"/>
<dbReference type="PROSITE" id="PS51257">
    <property type="entry name" value="PROKAR_LIPOPROTEIN"/>
    <property type="match status" value="1"/>
</dbReference>
<accession>A0A0U4YCB4</accession>
<gene>
    <name evidence="1" type="ORF">AGA_1479</name>
</gene>
<evidence type="ECO:0000313" key="1">
    <source>
        <dbReference type="EMBL" id="CEF55546.1"/>
    </source>
</evidence>
<sequence length="39" mass="4343">MPGRMPGVILTHNTSQGCLRVYGLYMLRNGNHEQAGLTR</sequence>
<proteinExistence type="predicted"/>
<dbReference type="PATRIC" id="fig|431306.5.peg.1503"/>
<dbReference type="Proteomes" id="UP000068250">
    <property type="component" value="Chromosome I"/>
</dbReference>